<dbReference type="InterPro" id="IPR025877">
    <property type="entry name" value="MobA-like_NTP_Trfase"/>
</dbReference>
<dbReference type="RefSeq" id="WP_202956283.1">
    <property type="nucleotide sequence ID" value="NZ_JAPCID010000007.1"/>
</dbReference>
<dbReference type="GO" id="GO:0016740">
    <property type="term" value="F:transferase activity"/>
    <property type="evidence" value="ECO:0007669"/>
    <property type="project" value="UniProtKB-KW"/>
</dbReference>
<sequence>MAVLAGGRGRRLGGEKALVELGGRPLLARPLAAARAAGLDAVVVAKAGTVLPDVPTWIEPDEPTHPLLGLVTALGHGGPVVAVACDQPWITPELLRALADHEGPALAVEREPFPGRYEPLQLPVLRDALAREDSLRATLGRLQPAVLGAPREQVASVNTREDLAAAEHALADGPDATAGPGPDGDGAAGAGAAAATPKARP</sequence>
<dbReference type="PANTHER" id="PTHR19136">
    <property type="entry name" value="MOLYBDENUM COFACTOR GUANYLYLTRANSFERASE"/>
    <property type="match status" value="1"/>
</dbReference>
<evidence type="ECO:0000256" key="1">
    <source>
        <dbReference type="ARBA" id="ARBA00022679"/>
    </source>
</evidence>
<dbReference type="Proteomes" id="UP001147700">
    <property type="component" value="Unassembled WGS sequence"/>
</dbReference>
<protein>
    <submittedName>
        <fullName evidence="4">NTP transferase domain-containing protein</fullName>
    </submittedName>
</protein>
<keyword evidence="1 4" id="KW-0808">Transferase</keyword>
<evidence type="ECO:0000259" key="3">
    <source>
        <dbReference type="Pfam" id="PF12804"/>
    </source>
</evidence>
<gene>
    <name evidence="4" type="ORF">OJ962_06410</name>
</gene>
<proteinExistence type="predicted"/>
<feature type="domain" description="MobA-like NTP transferase" evidence="3">
    <location>
        <begin position="2"/>
        <end position="124"/>
    </location>
</feature>
<reference evidence="4" key="1">
    <citation type="submission" date="2022-10" db="EMBL/GenBank/DDBJ databases">
        <title>The WGS of Solirubrobacter sp. CPCC 204708.</title>
        <authorList>
            <person name="Jiang Z."/>
        </authorList>
    </citation>
    <scope>NUCLEOTIDE SEQUENCE</scope>
    <source>
        <strain evidence="4">CPCC 204708</strain>
    </source>
</reference>
<feature type="region of interest" description="Disordered" evidence="2">
    <location>
        <begin position="162"/>
        <end position="201"/>
    </location>
</feature>
<dbReference type="Gene3D" id="3.90.550.10">
    <property type="entry name" value="Spore Coat Polysaccharide Biosynthesis Protein SpsA, Chain A"/>
    <property type="match status" value="1"/>
</dbReference>
<dbReference type="EMBL" id="JAPCID010000007">
    <property type="protein sequence ID" value="MDA0137123.1"/>
    <property type="molecule type" value="Genomic_DNA"/>
</dbReference>
<accession>A0ABT4RF07</accession>
<evidence type="ECO:0000313" key="4">
    <source>
        <dbReference type="EMBL" id="MDA0137123.1"/>
    </source>
</evidence>
<organism evidence="4 5">
    <name type="scientific">Solirubrobacter deserti</name>
    <dbReference type="NCBI Taxonomy" id="2282478"/>
    <lineage>
        <taxon>Bacteria</taxon>
        <taxon>Bacillati</taxon>
        <taxon>Actinomycetota</taxon>
        <taxon>Thermoleophilia</taxon>
        <taxon>Solirubrobacterales</taxon>
        <taxon>Solirubrobacteraceae</taxon>
        <taxon>Solirubrobacter</taxon>
    </lineage>
</organism>
<comment type="caution">
    <text evidence="4">The sequence shown here is derived from an EMBL/GenBank/DDBJ whole genome shotgun (WGS) entry which is preliminary data.</text>
</comment>
<dbReference type="PANTHER" id="PTHR19136:SF81">
    <property type="entry name" value="MOLYBDENUM COFACTOR GUANYLYLTRANSFERASE"/>
    <property type="match status" value="1"/>
</dbReference>
<evidence type="ECO:0000256" key="2">
    <source>
        <dbReference type="SAM" id="MobiDB-lite"/>
    </source>
</evidence>
<feature type="compositionally biased region" description="Low complexity" evidence="2">
    <location>
        <begin position="190"/>
        <end position="201"/>
    </location>
</feature>
<dbReference type="Pfam" id="PF12804">
    <property type="entry name" value="NTP_transf_3"/>
    <property type="match status" value="1"/>
</dbReference>
<name>A0ABT4RF07_9ACTN</name>
<dbReference type="InterPro" id="IPR029044">
    <property type="entry name" value="Nucleotide-diphossugar_trans"/>
</dbReference>
<dbReference type="SUPFAM" id="SSF53448">
    <property type="entry name" value="Nucleotide-diphospho-sugar transferases"/>
    <property type="match status" value="1"/>
</dbReference>
<evidence type="ECO:0000313" key="5">
    <source>
        <dbReference type="Proteomes" id="UP001147700"/>
    </source>
</evidence>
<keyword evidence="5" id="KW-1185">Reference proteome</keyword>
<feature type="compositionally biased region" description="Low complexity" evidence="2">
    <location>
        <begin position="166"/>
        <end position="180"/>
    </location>
</feature>